<reference evidence="1 2" key="1">
    <citation type="submission" date="2024-10" db="EMBL/GenBank/DDBJ databases">
        <title>The Natural Products Discovery Center: Release of the First 8490 Sequenced Strains for Exploring Actinobacteria Biosynthetic Diversity.</title>
        <authorList>
            <person name="Kalkreuter E."/>
            <person name="Kautsar S.A."/>
            <person name="Yang D."/>
            <person name="Bader C.D."/>
            <person name="Teijaro C.N."/>
            <person name="Fluegel L."/>
            <person name="Davis C.M."/>
            <person name="Simpson J.R."/>
            <person name="Lauterbach L."/>
            <person name="Steele A.D."/>
            <person name="Gui C."/>
            <person name="Meng S."/>
            <person name="Li G."/>
            <person name="Viehrig K."/>
            <person name="Ye F."/>
            <person name="Su P."/>
            <person name="Kiefer A.F."/>
            <person name="Nichols A."/>
            <person name="Cepeda A.J."/>
            <person name="Yan W."/>
            <person name="Fan B."/>
            <person name="Jiang Y."/>
            <person name="Adhikari A."/>
            <person name="Zheng C.-J."/>
            <person name="Schuster L."/>
            <person name="Cowan T.M."/>
            <person name="Smanski M.J."/>
            <person name="Chevrette M.G."/>
            <person name="De Carvalho L.P.S."/>
            <person name="Shen B."/>
        </authorList>
    </citation>
    <scope>NUCLEOTIDE SEQUENCE [LARGE SCALE GENOMIC DNA]</scope>
    <source>
        <strain evidence="1 2">NPDC053399</strain>
    </source>
</reference>
<name>A0ABW8CID1_9ACTN</name>
<protein>
    <recommendedName>
        <fullName evidence="3">XRE family transcriptional regulator</fullName>
    </recommendedName>
</protein>
<comment type="caution">
    <text evidence="1">The sequence shown here is derived from an EMBL/GenBank/DDBJ whole genome shotgun (WGS) entry which is preliminary data.</text>
</comment>
<keyword evidence="2" id="KW-1185">Reference proteome</keyword>
<dbReference type="RefSeq" id="WP_399655860.1">
    <property type="nucleotide sequence ID" value="NZ_JBITYG010000011.1"/>
</dbReference>
<evidence type="ECO:0000313" key="1">
    <source>
        <dbReference type="EMBL" id="MFI9105116.1"/>
    </source>
</evidence>
<gene>
    <name evidence="1" type="ORF">ACIGXA_31870</name>
</gene>
<dbReference type="Proteomes" id="UP001614394">
    <property type="component" value="Unassembled WGS sequence"/>
</dbReference>
<proteinExistence type="predicted"/>
<evidence type="ECO:0000313" key="2">
    <source>
        <dbReference type="Proteomes" id="UP001614394"/>
    </source>
</evidence>
<sequence>MSQRTALSEALRTGPFHHALRTAVAARGLALERVRHRLAQRGVRVSVTSLSYWQSGIRRPERAESLRAVRALEDVLELPAHSLSRLLVPRTTPDRPPARSYQYLMEPAAALETLLTELGSPADGGLHTVVHYERVRIGEACELLAHDSQHVVRAHRDGVDRYVAIHHGDPGCDVERVRVRAADNCRVGRVRRHQESGVVVAELLFDGRLRAGDTALLGYGFDDGSGPPSGEYVRGFPFGGGQYVLQAAFAPTTLPVRCRRFEQPTQGAPQQAVAELLLNGRGTVHFVEETVRPGLLGIAWDWS</sequence>
<dbReference type="EMBL" id="JBITYG010000011">
    <property type="protein sequence ID" value="MFI9105116.1"/>
    <property type="molecule type" value="Genomic_DNA"/>
</dbReference>
<accession>A0ABW8CID1</accession>
<organism evidence="1 2">
    <name type="scientific">Streptomyces fildesensis</name>
    <dbReference type="NCBI Taxonomy" id="375757"/>
    <lineage>
        <taxon>Bacteria</taxon>
        <taxon>Bacillati</taxon>
        <taxon>Actinomycetota</taxon>
        <taxon>Actinomycetes</taxon>
        <taxon>Kitasatosporales</taxon>
        <taxon>Streptomycetaceae</taxon>
        <taxon>Streptomyces</taxon>
    </lineage>
</organism>
<evidence type="ECO:0008006" key="3">
    <source>
        <dbReference type="Google" id="ProtNLM"/>
    </source>
</evidence>